<dbReference type="PATRIC" id="fig|754477.3.peg.1056"/>
<dbReference type="RefSeq" id="WP_014703652.1">
    <property type="nucleotide sequence ID" value="NC_017856.1"/>
</dbReference>
<proteinExistence type="predicted"/>
<evidence type="ECO:0000313" key="3">
    <source>
        <dbReference type="Proteomes" id="UP000009145"/>
    </source>
</evidence>
<name>I1YH39_METFJ</name>
<sequence length="328" mass="36738" precursor="true">MSLFRSRFLVAASLLMVGVFSVHAWAAQRADDVARGMVEALVTKLNQSGIQVEVGEVKTSPSARSVEVDNIRIRDKAGRAHAIEAITLKNIELNKERDFVESFQVDIDDAVVTLIRLTDQQNRLNVLNYYLQALGINSGRIGHQQTLTVNYLAARSQLQLEMEGQFHHPADSRSRSMADFRWKGHFSNVPDLRQQLILLGKPENHAALALAWTQLNLIHSELTLQDQGAWEPLVRSAAARENMTEPDFRTQLKQQAQQSVDTWRYLPADLKQTVADKLAVSIDSPQPYLQVDVASTHPGGNSIMMTMMTSVITPQVVTQLFNIKMEAQ</sequence>
<keyword evidence="3" id="KW-1185">Reference proteome</keyword>
<dbReference type="Proteomes" id="UP000009145">
    <property type="component" value="Chromosome"/>
</dbReference>
<dbReference type="HOGENOM" id="CLU_846798_0_0_6"/>
<organism evidence="2 3">
    <name type="scientific">Methylophaga frappieri (strain ATCC BAA-2434 / DSM 25690 / JAM7)</name>
    <dbReference type="NCBI Taxonomy" id="754477"/>
    <lineage>
        <taxon>Bacteria</taxon>
        <taxon>Pseudomonadati</taxon>
        <taxon>Pseudomonadota</taxon>
        <taxon>Gammaproteobacteria</taxon>
        <taxon>Thiotrichales</taxon>
        <taxon>Piscirickettsiaceae</taxon>
        <taxon>Methylophaga</taxon>
    </lineage>
</organism>
<feature type="chain" id="PRO_5003654626" description="Lipoprotein" evidence="1">
    <location>
        <begin position="27"/>
        <end position="328"/>
    </location>
</feature>
<evidence type="ECO:0008006" key="4">
    <source>
        <dbReference type="Google" id="ProtNLM"/>
    </source>
</evidence>
<dbReference type="AlphaFoldDB" id="I1YH39"/>
<reference evidence="2 3" key="1">
    <citation type="journal article" date="2012" name="J. Bacteriol.">
        <title>Complete genome sequences of Methylophaga sp. strain JAM1 and Methylophaga sp. strain JAM7.</title>
        <authorList>
            <person name="Villeneuve C."/>
            <person name="Martineau C."/>
            <person name="Mauffrey F."/>
            <person name="Villemur R."/>
        </authorList>
    </citation>
    <scope>NUCLEOTIDE SEQUENCE [LARGE SCALE GENOMIC DNA]</scope>
    <source>
        <strain evidence="2 3">JAM7</strain>
    </source>
</reference>
<gene>
    <name evidence="2" type="ordered locus">Q7C_1075</name>
</gene>
<dbReference type="EMBL" id="CP003380">
    <property type="protein sequence ID" value="AFJ02232.1"/>
    <property type="molecule type" value="Genomic_DNA"/>
</dbReference>
<dbReference type="OrthoDB" id="5609367at2"/>
<accession>I1YH39</accession>
<evidence type="ECO:0000313" key="2">
    <source>
        <dbReference type="EMBL" id="AFJ02232.1"/>
    </source>
</evidence>
<evidence type="ECO:0000256" key="1">
    <source>
        <dbReference type="SAM" id="SignalP"/>
    </source>
</evidence>
<protein>
    <recommendedName>
        <fullName evidence="4">Lipoprotein</fullName>
    </recommendedName>
</protein>
<keyword evidence="1" id="KW-0732">Signal</keyword>
<dbReference type="KEGG" id="mec:Q7C_1075"/>
<feature type="signal peptide" evidence="1">
    <location>
        <begin position="1"/>
        <end position="26"/>
    </location>
</feature>